<evidence type="ECO:0000313" key="2">
    <source>
        <dbReference type="Proteomes" id="UP000236919"/>
    </source>
</evidence>
<evidence type="ECO:0000313" key="1">
    <source>
        <dbReference type="EMBL" id="POR55181.1"/>
    </source>
</evidence>
<gene>
    <name evidence="1" type="ORF">CYD53_10265</name>
</gene>
<comment type="caution">
    <text evidence="1">The sequence shown here is derived from an EMBL/GenBank/DDBJ whole genome shotgun (WGS) entry which is preliminary data.</text>
</comment>
<keyword evidence="2" id="KW-1185">Reference proteome</keyword>
<name>A0A2S4MKI0_9HYPH</name>
<accession>A0A2S4MKI0</accession>
<dbReference type="AlphaFoldDB" id="A0A2S4MKI0"/>
<dbReference type="EMBL" id="PQFZ01000002">
    <property type="protein sequence ID" value="POR55181.1"/>
    <property type="molecule type" value="Genomic_DNA"/>
</dbReference>
<dbReference type="Proteomes" id="UP000236919">
    <property type="component" value="Unassembled WGS sequence"/>
</dbReference>
<protein>
    <submittedName>
        <fullName evidence="1">Uncharacterized protein</fullName>
    </submittedName>
</protein>
<proteinExistence type="predicted"/>
<reference evidence="1 2" key="1">
    <citation type="submission" date="2018-01" db="EMBL/GenBank/DDBJ databases">
        <title>Genomic Encyclopedia of Type Strains, Phase III (KMG-III): the genomes of soil and plant-associated and newly described type strains.</title>
        <authorList>
            <person name="Whitman W."/>
        </authorList>
    </citation>
    <scope>NUCLEOTIDE SEQUENCE [LARGE SCALE GENOMIC DNA]</scope>
    <source>
        <strain evidence="1 2">1131</strain>
    </source>
</reference>
<sequence>MSSDEVAINWAGALDTLKKRNALIKAGGTFNDDFIESDIEFTMQHVARFEMTPHRYFCAWRQYVAGLRYFIFDDRLYLAEKLLR</sequence>
<organism evidence="1 2">
    <name type="scientific">Bosea psychrotolerans</name>
    <dbReference type="NCBI Taxonomy" id="1871628"/>
    <lineage>
        <taxon>Bacteria</taxon>
        <taxon>Pseudomonadati</taxon>
        <taxon>Pseudomonadota</taxon>
        <taxon>Alphaproteobacteria</taxon>
        <taxon>Hyphomicrobiales</taxon>
        <taxon>Boseaceae</taxon>
        <taxon>Bosea</taxon>
    </lineage>
</organism>